<proteinExistence type="predicted"/>
<evidence type="ECO:0000256" key="2">
    <source>
        <dbReference type="SAM" id="Phobius"/>
    </source>
</evidence>
<reference evidence="3" key="1">
    <citation type="submission" date="2020-08" db="EMBL/GenBank/DDBJ databases">
        <title>Genome public.</title>
        <authorList>
            <person name="Liu C."/>
            <person name="Sun Q."/>
        </authorList>
    </citation>
    <scope>NUCLEOTIDE SEQUENCE</scope>
    <source>
        <strain evidence="3">NSJ-64</strain>
    </source>
</reference>
<evidence type="ECO:0000313" key="4">
    <source>
        <dbReference type="Proteomes" id="UP000623678"/>
    </source>
</evidence>
<evidence type="ECO:0000313" key="3">
    <source>
        <dbReference type="EMBL" id="MBC8583983.1"/>
    </source>
</evidence>
<feature type="region of interest" description="Disordered" evidence="1">
    <location>
        <begin position="1"/>
        <end position="41"/>
    </location>
</feature>
<dbReference type="EMBL" id="JACRTD010000001">
    <property type="protein sequence ID" value="MBC8583983.1"/>
    <property type="molecule type" value="Genomic_DNA"/>
</dbReference>
<name>A0A926EIH9_9FIRM</name>
<keyword evidence="2" id="KW-1133">Transmembrane helix</keyword>
<dbReference type="Proteomes" id="UP000623678">
    <property type="component" value="Unassembled WGS sequence"/>
</dbReference>
<evidence type="ECO:0000256" key="1">
    <source>
        <dbReference type="SAM" id="MobiDB-lite"/>
    </source>
</evidence>
<keyword evidence="4" id="KW-1185">Reference proteome</keyword>
<feature type="compositionally biased region" description="Polar residues" evidence="1">
    <location>
        <begin position="13"/>
        <end position="29"/>
    </location>
</feature>
<dbReference type="RefSeq" id="WP_262393842.1">
    <property type="nucleotide sequence ID" value="NZ_JACRTD010000001.1"/>
</dbReference>
<dbReference type="AlphaFoldDB" id="A0A926EIH9"/>
<feature type="compositionally biased region" description="Basic and acidic residues" evidence="1">
    <location>
        <begin position="1"/>
        <end position="11"/>
    </location>
</feature>
<gene>
    <name evidence="3" type="ORF">H8705_00055</name>
</gene>
<keyword evidence="2" id="KW-0812">Transmembrane</keyword>
<comment type="caution">
    <text evidence="3">The sequence shown here is derived from an EMBL/GenBank/DDBJ whole genome shotgun (WGS) entry which is preliminary data.</text>
</comment>
<accession>A0A926EIH9</accession>
<sequence>MSENNPLREDPQTIPQPISTVQEDASGNKENPAPKSTARDNLYGRITVSKRTMDIIIGILVAALVVVFIIALR</sequence>
<feature type="transmembrane region" description="Helical" evidence="2">
    <location>
        <begin position="55"/>
        <end position="72"/>
    </location>
</feature>
<organism evidence="3 4">
    <name type="scientific">Youxingia wuxianensis</name>
    <dbReference type="NCBI Taxonomy" id="2763678"/>
    <lineage>
        <taxon>Bacteria</taxon>
        <taxon>Bacillati</taxon>
        <taxon>Bacillota</taxon>
        <taxon>Clostridia</taxon>
        <taxon>Eubacteriales</taxon>
        <taxon>Oscillospiraceae</taxon>
        <taxon>Youxingia</taxon>
    </lineage>
</organism>
<keyword evidence="2" id="KW-0472">Membrane</keyword>
<protein>
    <submittedName>
        <fullName evidence="3">Uncharacterized protein</fullName>
    </submittedName>
</protein>